<keyword evidence="2 6" id="KW-0349">Heme</keyword>
<feature type="domain" description="Cytochrome c" evidence="9">
    <location>
        <begin position="61"/>
        <end position="161"/>
    </location>
</feature>
<feature type="signal peptide" evidence="8">
    <location>
        <begin position="1"/>
        <end position="16"/>
    </location>
</feature>
<evidence type="ECO:0000256" key="3">
    <source>
        <dbReference type="ARBA" id="ARBA00022723"/>
    </source>
</evidence>
<evidence type="ECO:0000256" key="2">
    <source>
        <dbReference type="ARBA" id="ARBA00022617"/>
    </source>
</evidence>
<evidence type="ECO:0000313" key="10">
    <source>
        <dbReference type="EMBL" id="RIJ20616.1"/>
    </source>
</evidence>
<reference evidence="10 11" key="1">
    <citation type="submission" date="2018-08" db="EMBL/GenBank/DDBJ databases">
        <title>Henriciella mobilis sp. nov., isolated from seawater.</title>
        <authorList>
            <person name="Cheng H."/>
            <person name="Wu Y.-H."/>
            <person name="Xu X.-W."/>
            <person name="Guo L.-L."/>
        </authorList>
    </citation>
    <scope>NUCLEOTIDE SEQUENCE [LARGE SCALE GENOMIC DNA]</scope>
    <source>
        <strain evidence="10 11">CCUG66934</strain>
    </source>
</reference>
<evidence type="ECO:0000313" key="11">
    <source>
        <dbReference type="Proteomes" id="UP000265431"/>
    </source>
</evidence>
<feature type="chain" id="PRO_5017293682" evidence="8">
    <location>
        <begin position="17"/>
        <end position="192"/>
    </location>
</feature>
<gene>
    <name evidence="10" type="ORF">D1224_16050</name>
</gene>
<dbReference type="PROSITE" id="PS51007">
    <property type="entry name" value="CYTC"/>
    <property type="match status" value="1"/>
</dbReference>
<accession>A0A399QP08</accession>
<dbReference type="GO" id="GO:0020037">
    <property type="term" value="F:heme binding"/>
    <property type="evidence" value="ECO:0007669"/>
    <property type="project" value="InterPro"/>
</dbReference>
<dbReference type="GO" id="GO:0046872">
    <property type="term" value="F:metal ion binding"/>
    <property type="evidence" value="ECO:0007669"/>
    <property type="project" value="UniProtKB-KW"/>
</dbReference>
<dbReference type="Gene3D" id="1.10.760.10">
    <property type="entry name" value="Cytochrome c-like domain"/>
    <property type="match status" value="1"/>
</dbReference>
<dbReference type="AlphaFoldDB" id="A0A399QP08"/>
<dbReference type="Pfam" id="PF00034">
    <property type="entry name" value="Cytochrom_C"/>
    <property type="match status" value="1"/>
</dbReference>
<evidence type="ECO:0000256" key="4">
    <source>
        <dbReference type="ARBA" id="ARBA00022982"/>
    </source>
</evidence>
<dbReference type="SUPFAM" id="SSF46626">
    <property type="entry name" value="Cytochrome c"/>
    <property type="match status" value="1"/>
</dbReference>
<evidence type="ECO:0000256" key="5">
    <source>
        <dbReference type="ARBA" id="ARBA00023004"/>
    </source>
</evidence>
<evidence type="ECO:0000256" key="1">
    <source>
        <dbReference type="ARBA" id="ARBA00022448"/>
    </source>
</evidence>
<feature type="region of interest" description="Disordered" evidence="7">
    <location>
        <begin position="165"/>
        <end position="192"/>
    </location>
</feature>
<dbReference type="OrthoDB" id="9805828at2"/>
<dbReference type="GO" id="GO:0009055">
    <property type="term" value="F:electron transfer activity"/>
    <property type="evidence" value="ECO:0007669"/>
    <property type="project" value="InterPro"/>
</dbReference>
<keyword evidence="8" id="KW-0732">Signal</keyword>
<evidence type="ECO:0000256" key="6">
    <source>
        <dbReference type="PROSITE-ProRule" id="PRU00433"/>
    </source>
</evidence>
<dbReference type="PROSITE" id="PS51257">
    <property type="entry name" value="PROKAR_LIPOPROTEIN"/>
    <property type="match status" value="1"/>
</dbReference>
<comment type="caution">
    <text evidence="10">The sequence shown here is derived from an EMBL/GenBank/DDBJ whole genome shotgun (WGS) entry which is preliminary data.</text>
</comment>
<name>A0A399QP08_9PROT</name>
<dbReference type="InterPro" id="IPR002327">
    <property type="entry name" value="Cyt_c_1A/1B"/>
</dbReference>
<evidence type="ECO:0000256" key="8">
    <source>
        <dbReference type="SAM" id="SignalP"/>
    </source>
</evidence>
<dbReference type="EMBL" id="QWGB01000014">
    <property type="protein sequence ID" value="RIJ20616.1"/>
    <property type="molecule type" value="Genomic_DNA"/>
</dbReference>
<sequence length="192" mass="20836">MVLRIFLACAACAVFASCDRTTADGPGAAPFTEQESASIANTSTTSLQSSFDALPAPYSQADYNLGRRTFKNCQSCHTITERGRNLVGPNLHGVFGRTVGTADGFQYSRALEAESFEWTPERLEEWLANPRDYLPGNRMTFAGVRRPADRHAVIAYLMVESGYSSGQNADQKAATDENQGTPGSEPVGERNE</sequence>
<keyword evidence="3 6" id="KW-0479">Metal-binding</keyword>
<evidence type="ECO:0000256" key="7">
    <source>
        <dbReference type="SAM" id="MobiDB-lite"/>
    </source>
</evidence>
<proteinExistence type="predicted"/>
<keyword evidence="11" id="KW-1185">Reference proteome</keyword>
<feature type="compositionally biased region" description="Polar residues" evidence="7">
    <location>
        <begin position="165"/>
        <end position="182"/>
    </location>
</feature>
<protein>
    <submittedName>
        <fullName evidence="10">Cytochrome c family protein</fullName>
    </submittedName>
</protein>
<dbReference type="InterPro" id="IPR009056">
    <property type="entry name" value="Cyt_c-like_dom"/>
</dbReference>
<dbReference type="PRINTS" id="PR00604">
    <property type="entry name" value="CYTCHRMECIAB"/>
</dbReference>
<organism evidence="10 11">
    <name type="scientific">Henriciella barbarensis</name>
    <dbReference type="NCBI Taxonomy" id="86342"/>
    <lineage>
        <taxon>Bacteria</taxon>
        <taxon>Pseudomonadati</taxon>
        <taxon>Pseudomonadota</taxon>
        <taxon>Alphaproteobacteria</taxon>
        <taxon>Hyphomonadales</taxon>
        <taxon>Hyphomonadaceae</taxon>
        <taxon>Henriciella</taxon>
    </lineage>
</organism>
<dbReference type="InterPro" id="IPR036909">
    <property type="entry name" value="Cyt_c-like_dom_sf"/>
</dbReference>
<dbReference type="Proteomes" id="UP000265431">
    <property type="component" value="Unassembled WGS sequence"/>
</dbReference>
<dbReference type="PANTHER" id="PTHR11961">
    <property type="entry name" value="CYTOCHROME C"/>
    <property type="match status" value="1"/>
</dbReference>
<keyword evidence="4" id="KW-0249">Electron transport</keyword>
<evidence type="ECO:0000259" key="9">
    <source>
        <dbReference type="PROSITE" id="PS51007"/>
    </source>
</evidence>
<keyword evidence="1" id="KW-0813">Transport</keyword>
<keyword evidence="5 6" id="KW-0408">Iron</keyword>